<dbReference type="GO" id="GO:0009451">
    <property type="term" value="P:RNA modification"/>
    <property type="evidence" value="ECO:0007669"/>
    <property type="project" value="InterPro"/>
</dbReference>
<name>A0A6P6WIK4_COFAR</name>
<proteinExistence type="inferred from homology"/>
<keyword evidence="2" id="KW-0677">Repeat</keyword>
<reference evidence="5" key="1">
    <citation type="journal article" date="2025" name="Foods">
        <title>Unveiling the Microbial Signatures of Arabica Coffee Cherries: Insights into Ripeness Specific Diversity, Functional Traits, and Implications for Quality and Safety.</title>
        <authorList>
            <consortium name="RefSeq"/>
            <person name="Tenea G.N."/>
            <person name="Cifuentes V."/>
            <person name="Reyes P."/>
            <person name="Cevallos-Vallejos M."/>
        </authorList>
    </citation>
    <scope>NUCLEOTIDE SEQUENCE [LARGE SCALE GENOMIC DNA]</scope>
</reference>
<dbReference type="InterPro" id="IPR032867">
    <property type="entry name" value="DYW_dom"/>
</dbReference>
<evidence type="ECO:0000256" key="2">
    <source>
        <dbReference type="ARBA" id="ARBA00022737"/>
    </source>
</evidence>
<dbReference type="Gene3D" id="1.25.40.10">
    <property type="entry name" value="Tetratricopeptide repeat domain"/>
    <property type="match status" value="7"/>
</dbReference>
<dbReference type="FunFam" id="1.25.40.10:FF:000353">
    <property type="entry name" value="Pentatricopeptide repeat-containing protein At4g39530"/>
    <property type="match status" value="1"/>
</dbReference>
<dbReference type="Pfam" id="PF20431">
    <property type="entry name" value="E_motif"/>
    <property type="match status" value="1"/>
</dbReference>
<evidence type="ECO:0000256" key="3">
    <source>
        <dbReference type="PROSITE-ProRule" id="PRU00708"/>
    </source>
</evidence>
<accession>A0A6P6WIK4</accession>
<dbReference type="GO" id="GO:0008270">
    <property type="term" value="F:zinc ion binding"/>
    <property type="evidence" value="ECO:0007669"/>
    <property type="project" value="InterPro"/>
</dbReference>
<feature type="repeat" description="PPR" evidence="3">
    <location>
        <begin position="474"/>
        <end position="508"/>
    </location>
</feature>
<dbReference type="FunFam" id="1.25.40.10:FF:000425">
    <property type="entry name" value="Pentatricopeptide repeat-containing protein At3g26540"/>
    <property type="match status" value="1"/>
</dbReference>
<dbReference type="Pfam" id="PF01535">
    <property type="entry name" value="PPR"/>
    <property type="match status" value="7"/>
</dbReference>
<dbReference type="InterPro" id="IPR046848">
    <property type="entry name" value="E_motif"/>
</dbReference>
<dbReference type="FunFam" id="1.25.40.10:FF:000381">
    <property type="entry name" value="Pentatricopeptide repeat-containing protein"/>
    <property type="match status" value="2"/>
</dbReference>
<evidence type="ECO:0000313" key="6">
    <source>
        <dbReference type="RefSeq" id="XP_027106709.1"/>
    </source>
</evidence>
<dbReference type="AlphaFoldDB" id="A0A6P6WIK4"/>
<organism evidence="5 6">
    <name type="scientific">Coffea arabica</name>
    <name type="common">Arabian coffee</name>
    <dbReference type="NCBI Taxonomy" id="13443"/>
    <lineage>
        <taxon>Eukaryota</taxon>
        <taxon>Viridiplantae</taxon>
        <taxon>Streptophyta</taxon>
        <taxon>Embryophyta</taxon>
        <taxon>Tracheophyta</taxon>
        <taxon>Spermatophyta</taxon>
        <taxon>Magnoliopsida</taxon>
        <taxon>eudicotyledons</taxon>
        <taxon>Gunneridae</taxon>
        <taxon>Pentapetalae</taxon>
        <taxon>asterids</taxon>
        <taxon>lamiids</taxon>
        <taxon>Gentianales</taxon>
        <taxon>Rubiaceae</taxon>
        <taxon>Ixoroideae</taxon>
        <taxon>Gardenieae complex</taxon>
        <taxon>Bertiereae - Coffeeae clade</taxon>
        <taxon>Coffeeae</taxon>
        <taxon>Coffea</taxon>
    </lineage>
</organism>
<gene>
    <name evidence="6" type="primary">LOC113726981</name>
</gene>
<dbReference type="GO" id="GO:0003723">
    <property type="term" value="F:RNA binding"/>
    <property type="evidence" value="ECO:0007669"/>
    <property type="project" value="InterPro"/>
</dbReference>
<dbReference type="GeneID" id="113726981"/>
<dbReference type="Pfam" id="PF20430">
    <property type="entry name" value="Eplus_motif"/>
    <property type="match status" value="1"/>
</dbReference>
<dbReference type="InterPro" id="IPR046960">
    <property type="entry name" value="PPR_At4g14850-like_plant"/>
</dbReference>
<dbReference type="InterPro" id="IPR011990">
    <property type="entry name" value="TPR-like_helical_dom_sf"/>
</dbReference>
<dbReference type="PANTHER" id="PTHR47926:SF390">
    <property type="entry name" value="TETRATRICOPEPTIDE REPEAT-LIKE SUPERFAMILY PROTEIN"/>
    <property type="match status" value="1"/>
</dbReference>
<dbReference type="PROSITE" id="PS51375">
    <property type="entry name" value="PPR"/>
    <property type="match status" value="6"/>
</dbReference>
<keyword evidence="5" id="KW-1185">Reference proteome</keyword>
<dbReference type="NCBIfam" id="TIGR00756">
    <property type="entry name" value="PPR"/>
    <property type="match status" value="4"/>
</dbReference>
<dbReference type="PANTHER" id="PTHR47926">
    <property type="entry name" value="PENTATRICOPEPTIDE REPEAT-CONTAINING PROTEIN"/>
    <property type="match status" value="1"/>
</dbReference>
<evidence type="ECO:0000256" key="1">
    <source>
        <dbReference type="ARBA" id="ARBA00006643"/>
    </source>
</evidence>
<protein>
    <submittedName>
        <fullName evidence="6">Pentatricopeptide repeat-containing protein At5g09950</fullName>
    </submittedName>
</protein>
<evidence type="ECO:0000313" key="5">
    <source>
        <dbReference type="Proteomes" id="UP001652660"/>
    </source>
</evidence>
<dbReference type="FunFam" id="1.25.40.10:FF:000031">
    <property type="entry name" value="Pentatricopeptide repeat-containing protein mitochondrial"/>
    <property type="match status" value="1"/>
</dbReference>
<feature type="domain" description="DYW" evidence="4">
    <location>
        <begin position="996"/>
        <end position="1087"/>
    </location>
</feature>
<dbReference type="OrthoDB" id="645871at2759"/>
<feature type="repeat" description="PPR" evidence="3">
    <location>
        <begin position="779"/>
        <end position="813"/>
    </location>
</feature>
<feature type="repeat" description="PPR" evidence="3">
    <location>
        <begin position="161"/>
        <end position="195"/>
    </location>
</feature>
<dbReference type="RefSeq" id="XP_027106709.1">
    <property type="nucleotide sequence ID" value="XM_027250908.2"/>
</dbReference>
<comment type="similarity">
    <text evidence="1">Belongs to the PPR family. PCMP-H subfamily.</text>
</comment>
<reference evidence="6" key="2">
    <citation type="submission" date="2025-08" db="UniProtKB">
        <authorList>
            <consortium name="RefSeq"/>
        </authorList>
    </citation>
    <scope>IDENTIFICATION</scope>
    <source>
        <tissue evidence="6">Leaves</tissue>
    </source>
</reference>
<dbReference type="InterPro" id="IPR046849">
    <property type="entry name" value="E2_motif"/>
</dbReference>
<dbReference type="Pfam" id="PF14432">
    <property type="entry name" value="DYW_deaminase"/>
    <property type="match status" value="1"/>
</dbReference>
<feature type="repeat" description="PPR" evidence="3">
    <location>
        <begin position="130"/>
        <end position="160"/>
    </location>
</feature>
<dbReference type="FunFam" id="1.25.40.10:FF:000366">
    <property type="entry name" value="Pentatricopeptide (PPR) repeat-containing protein"/>
    <property type="match status" value="1"/>
</dbReference>
<feature type="repeat" description="PPR" evidence="3">
    <location>
        <begin position="678"/>
        <end position="712"/>
    </location>
</feature>
<dbReference type="Proteomes" id="UP001652660">
    <property type="component" value="Chromosome 2c"/>
</dbReference>
<sequence>MFLPELISKSTTVHRRFHLYSYSISSFSTLAASIFHSYCQQILPKPIFANPPEDPIQTPFSPLNQYKKSQEEALPSHSRKSPSFDEIPSCFSPVVPEKRDFLIKKYQYSCSQFDAEQLHLDVIKNGLHKDLFLCNTLISVYGRVGDMVAAYHLFAEMSERNSVTWACLVSGCNQNDMFEDACHIFREMLVSGLFPNHYAVGSALRACQALRASGLRFGMQIHGLISKTPYSCDVLVCNVLISMYGSCMSSYEYAWQVFYGIKFRNLISWNSIISVYSQREDAVSAFKLFSGLQKEGSVFSFRPTQYTFGSLITAASCSCVFVLEQTLAAVEKTGYVQDLYVGSALVSGFSRFGMLDTANKIFEQMGTRNAATLNGLMIGLVRLGQGEQAVKVFMETRNLVRITSDSLLVLLSSFPEFSSFDVGRRKGRELHANVIRTGLDYSQVSVGNGLINMYAKCDAIEDAFSVFRLMVDRDSVSWNSIISGLDQNECFEDALIIFHRMKSTGLVPSNFTIISVLSSCGKLGWIAMGGQLHSEGLKLGLDFDVSVSNALLSLYANCGFIATCRKLFSLMTEYDQVSWNSIIGALSGSDIYGHDAIGYFKEMMQSGWKLNKVTFINVLEALVSPSLLELAHQVHSLVLKYGAMNDSSIENALLSCYGKCGAINLCENIFSRMLGRRDEVSWNCMISGYIHNELLSKAMNLVWLMLQNGQRLDSFTFASVLSACASVATLERGMEVHACAVRSCLESDVVIGSALVDMYTKCGRIDYASRFFELMPVRNVYSWNSMISGYARHGCGHKALDLFSRMKMQGQSPDHVTFVGVLSACSHVGLVEKGFYHFESMSNLYGLIPQMEHYSCIVDLLGRAGKLENIEDFINRMPMMPNNLIWRTVLGACSRANGRRRDLGNKAAQMLMELEPQNAANYVLLANMHASGGRWADVAEARHAMREAAVRKEAGCSWVTMKDGVHVFVSGDKSHPDKDAIYAKLKELHLKIKDAGYVPELKFAMYDLEQENKEELLSYHSERLAVAFILTRKSELPIRIMKNLRICGDCHSAFKYISEIVGRQIILRDSNRFHHFVGGKCSCNDYW</sequence>
<evidence type="ECO:0000259" key="4">
    <source>
        <dbReference type="Pfam" id="PF14432"/>
    </source>
</evidence>
<dbReference type="InterPro" id="IPR002885">
    <property type="entry name" value="PPR_rpt"/>
</dbReference>
<feature type="repeat" description="PPR" evidence="3">
    <location>
        <begin position="575"/>
        <end position="610"/>
    </location>
</feature>
<dbReference type="Pfam" id="PF13041">
    <property type="entry name" value="PPR_2"/>
    <property type="match status" value="3"/>
</dbReference>